<dbReference type="PANTHER" id="PTHR11953:SF1">
    <property type="entry name" value="EXOSOME COMPLEX COMPONENT RRP46"/>
    <property type="match status" value="1"/>
</dbReference>
<dbReference type="Gene3D" id="3.30.230.70">
    <property type="entry name" value="GHMP Kinase, N-terminal domain"/>
    <property type="match status" value="1"/>
</dbReference>
<sequence>MARNRSAHELRLITIHFERLDRVDGSARFGFGDTTVLASVSGPIEVRLAAELASKATFEVTVRPLSGIPGTESKSLASSIRSLLSPIFIFTQNPRSLIQLVIQSLTPSPRSSPSQSFSPSLVAAMINASMLALLRASSFPLKGVICAVAVGKKSFGDHELVLDPEGEVAQGGCFAFLFGGGGKEEEVVWTNWKSGRGWEADMAVDGDADADLDDARELARKAAREVYASIRKAIAQEGGEVVMDVD</sequence>
<evidence type="ECO:0000313" key="8">
    <source>
        <dbReference type="Proteomes" id="UP000076798"/>
    </source>
</evidence>
<dbReference type="GO" id="GO:0000177">
    <property type="term" value="C:cytoplasmic exosome (RNase complex)"/>
    <property type="evidence" value="ECO:0007669"/>
    <property type="project" value="TreeGrafter"/>
</dbReference>
<dbReference type="Pfam" id="PF01138">
    <property type="entry name" value="RNase_PH"/>
    <property type="match status" value="1"/>
</dbReference>
<protein>
    <recommendedName>
        <fullName evidence="6">Exoribonuclease phosphorolytic domain-containing protein</fullName>
    </recommendedName>
</protein>
<keyword evidence="4" id="KW-0271">Exosome</keyword>
<reference evidence="7 8" key="1">
    <citation type="journal article" date="2016" name="Mol. Biol. Evol.">
        <title>Comparative Genomics of Early-Diverging Mushroom-Forming Fungi Provides Insights into the Origins of Lignocellulose Decay Capabilities.</title>
        <authorList>
            <person name="Nagy L.G."/>
            <person name="Riley R."/>
            <person name="Tritt A."/>
            <person name="Adam C."/>
            <person name="Daum C."/>
            <person name="Floudas D."/>
            <person name="Sun H."/>
            <person name="Yadav J.S."/>
            <person name="Pangilinan J."/>
            <person name="Larsson K.H."/>
            <person name="Matsuura K."/>
            <person name="Barry K."/>
            <person name="Labutti K."/>
            <person name="Kuo R."/>
            <person name="Ohm R.A."/>
            <person name="Bhattacharya S.S."/>
            <person name="Shirouzu T."/>
            <person name="Yoshinaga Y."/>
            <person name="Martin F.M."/>
            <person name="Grigoriev I.V."/>
            <person name="Hibbett D.S."/>
        </authorList>
    </citation>
    <scope>NUCLEOTIDE SEQUENCE [LARGE SCALE GENOMIC DNA]</scope>
    <source>
        <strain evidence="7 8">HHB10207 ss-3</strain>
    </source>
</reference>
<evidence type="ECO:0000256" key="1">
    <source>
        <dbReference type="ARBA" id="ARBA00004123"/>
    </source>
</evidence>
<dbReference type="InterPro" id="IPR001247">
    <property type="entry name" value="ExoRNase_PH_dom1"/>
</dbReference>
<dbReference type="InterPro" id="IPR027408">
    <property type="entry name" value="PNPase/RNase_PH_dom_sf"/>
</dbReference>
<dbReference type="OrthoDB" id="27298at2759"/>
<evidence type="ECO:0000256" key="4">
    <source>
        <dbReference type="ARBA" id="ARBA00022835"/>
    </source>
</evidence>
<gene>
    <name evidence="7" type="ORF">SISSUDRAFT_986551</name>
</gene>
<dbReference type="AlphaFoldDB" id="A0A166D810"/>
<comment type="similarity">
    <text evidence="2">Belongs to the RNase PH family.</text>
</comment>
<dbReference type="GO" id="GO:0003723">
    <property type="term" value="F:RNA binding"/>
    <property type="evidence" value="ECO:0007669"/>
    <property type="project" value="TreeGrafter"/>
</dbReference>
<dbReference type="GO" id="GO:0000176">
    <property type="term" value="C:nuclear exosome (RNase complex)"/>
    <property type="evidence" value="ECO:0007669"/>
    <property type="project" value="TreeGrafter"/>
</dbReference>
<dbReference type="GO" id="GO:0006364">
    <property type="term" value="P:rRNA processing"/>
    <property type="evidence" value="ECO:0007669"/>
    <property type="project" value="UniProtKB-KW"/>
</dbReference>
<dbReference type="GO" id="GO:0034475">
    <property type="term" value="P:U4 snRNA 3'-end processing"/>
    <property type="evidence" value="ECO:0007669"/>
    <property type="project" value="TreeGrafter"/>
</dbReference>
<keyword evidence="5" id="KW-0539">Nucleus</keyword>
<dbReference type="GO" id="GO:0016075">
    <property type="term" value="P:rRNA catabolic process"/>
    <property type="evidence" value="ECO:0007669"/>
    <property type="project" value="TreeGrafter"/>
</dbReference>
<evidence type="ECO:0000256" key="5">
    <source>
        <dbReference type="ARBA" id="ARBA00023242"/>
    </source>
</evidence>
<dbReference type="SUPFAM" id="SSF54211">
    <property type="entry name" value="Ribosomal protein S5 domain 2-like"/>
    <property type="match status" value="1"/>
</dbReference>
<dbReference type="InterPro" id="IPR020568">
    <property type="entry name" value="Ribosomal_Su5_D2-typ_SF"/>
</dbReference>
<comment type="subcellular location">
    <subcellularLocation>
        <location evidence="1">Nucleus</location>
    </subcellularLocation>
</comment>
<dbReference type="Proteomes" id="UP000076798">
    <property type="component" value="Unassembled WGS sequence"/>
</dbReference>
<keyword evidence="8" id="KW-1185">Reference proteome</keyword>
<evidence type="ECO:0000313" key="7">
    <source>
        <dbReference type="EMBL" id="KZT38232.1"/>
    </source>
</evidence>
<evidence type="ECO:0000259" key="6">
    <source>
        <dbReference type="Pfam" id="PF01138"/>
    </source>
</evidence>
<evidence type="ECO:0000256" key="2">
    <source>
        <dbReference type="ARBA" id="ARBA00006678"/>
    </source>
</evidence>
<dbReference type="GO" id="GO:0071028">
    <property type="term" value="P:nuclear mRNA surveillance"/>
    <property type="evidence" value="ECO:0007669"/>
    <property type="project" value="TreeGrafter"/>
</dbReference>
<evidence type="ECO:0000256" key="3">
    <source>
        <dbReference type="ARBA" id="ARBA00022552"/>
    </source>
</evidence>
<dbReference type="GO" id="GO:0005730">
    <property type="term" value="C:nucleolus"/>
    <property type="evidence" value="ECO:0007669"/>
    <property type="project" value="TreeGrafter"/>
</dbReference>
<dbReference type="EMBL" id="KV428067">
    <property type="protein sequence ID" value="KZT38232.1"/>
    <property type="molecule type" value="Genomic_DNA"/>
</dbReference>
<dbReference type="InterPro" id="IPR050080">
    <property type="entry name" value="RNase_PH"/>
</dbReference>
<dbReference type="SUPFAM" id="SSF55666">
    <property type="entry name" value="Ribonuclease PH domain 2-like"/>
    <property type="match status" value="1"/>
</dbReference>
<dbReference type="PANTHER" id="PTHR11953">
    <property type="entry name" value="EXOSOME COMPLEX COMPONENT"/>
    <property type="match status" value="1"/>
</dbReference>
<keyword evidence="3" id="KW-0698">rRNA processing</keyword>
<dbReference type="InterPro" id="IPR036345">
    <property type="entry name" value="ExoRNase_PH_dom2_sf"/>
</dbReference>
<dbReference type="STRING" id="1314776.A0A166D810"/>
<feature type="domain" description="Exoribonuclease phosphorolytic" evidence="6">
    <location>
        <begin position="9"/>
        <end position="136"/>
    </location>
</feature>
<organism evidence="7 8">
    <name type="scientific">Sistotremastrum suecicum HHB10207 ss-3</name>
    <dbReference type="NCBI Taxonomy" id="1314776"/>
    <lineage>
        <taxon>Eukaryota</taxon>
        <taxon>Fungi</taxon>
        <taxon>Dikarya</taxon>
        <taxon>Basidiomycota</taxon>
        <taxon>Agaricomycotina</taxon>
        <taxon>Agaricomycetes</taxon>
        <taxon>Sistotremastrales</taxon>
        <taxon>Sistotremastraceae</taxon>
        <taxon>Sistotremastrum</taxon>
    </lineage>
</organism>
<dbReference type="GO" id="GO:0071051">
    <property type="term" value="P:poly(A)-dependent snoRNA 3'-end processing"/>
    <property type="evidence" value="ECO:0007669"/>
    <property type="project" value="TreeGrafter"/>
</dbReference>
<accession>A0A166D810</accession>
<proteinExistence type="inferred from homology"/>
<name>A0A166D810_9AGAM</name>